<dbReference type="PANTHER" id="PTHR45138">
    <property type="entry name" value="REGULATORY COMPONENTS OF SENSORY TRANSDUCTION SYSTEM"/>
    <property type="match status" value="1"/>
</dbReference>
<dbReference type="GO" id="GO:0052621">
    <property type="term" value="F:diguanylate cyclase activity"/>
    <property type="evidence" value="ECO:0007669"/>
    <property type="project" value="UniProtKB-EC"/>
</dbReference>
<feature type="transmembrane region" description="Helical" evidence="3">
    <location>
        <begin position="168"/>
        <end position="192"/>
    </location>
</feature>
<feature type="transmembrane region" description="Helical" evidence="3">
    <location>
        <begin position="69"/>
        <end position="87"/>
    </location>
</feature>
<keyword evidence="3" id="KW-0812">Transmembrane</keyword>
<dbReference type="KEGG" id="sphk:SKP52_21785"/>
<dbReference type="AlphaFoldDB" id="A0A0A7PMI2"/>
<protein>
    <recommendedName>
        <fullName evidence="1">diguanylate cyclase</fullName>
        <ecNumber evidence="1">2.7.7.65</ecNumber>
    </recommendedName>
</protein>
<evidence type="ECO:0000259" key="4">
    <source>
        <dbReference type="PROSITE" id="PS50887"/>
    </source>
</evidence>
<keyword evidence="3" id="KW-1133">Transmembrane helix</keyword>
<dbReference type="EC" id="2.7.7.65" evidence="1"/>
<keyword evidence="3" id="KW-0472">Membrane</keyword>
<dbReference type="CDD" id="cd01949">
    <property type="entry name" value="GGDEF"/>
    <property type="match status" value="1"/>
</dbReference>
<dbReference type="SMART" id="SM00267">
    <property type="entry name" value="GGDEF"/>
    <property type="match status" value="1"/>
</dbReference>
<proteinExistence type="predicted"/>
<feature type="transmembrane region" description="Helical" evidence="3">
    <location>
        <begin position="276"/>
        <end position="297"/>
    </location>
</feature>
<evidence type="ECO:0000256" key="1">
    <source>
        <dbReference type="ARBA" id="ARBA00012528"/>
    </source>
</evidence>
<dbReference type="InterPro" id="IPR043128">
    <property type="entry name" value="Rev_trsase/Diguanyl_cyclase"/>
</dbReference>
<dbReference type="Gene3D" id="3.30.70.270">
    <property type="match status" value="1"/>
</dbReference>
<dbReference type="EMBL" id="CP009122">
    <property type="protein sequence ID" value="AJA11210.1"/>
    <property type="molecule type" value="Genomic_DNA"/>
</dbReference>
<organism evidence="5 6">
    <name type="scientific">Sphingopyxis fribergensis</name>
    <dbReference type="NCBI Taxonomy" id="1515612"/>
    <lineage>
        <taxon>Bacteria</taxon>
        <taxon>Pseudomonadati</taxon>
        <taxon>Pseudomonadota</taxon>
        <taxon>Alphaproteobacteria</taxon>
        <taxon>Sphingomonadales</taxon>
        <taxon>Sphingomonadaceae</taxon>
        <taxon>Sphingopyxis</taxon>
    </lineage>
</organism>
<accession>A0A0A7PMI2</accession>
<comment type="catalytic activity">
    <reaction evidence="2">
        <text>2 GTP = 3',3'-c-di-GMP + 2 diphosphate</text>
        <dbReference type="Rhea" id="RHEA:24898"/>
        <dbReference type="ChEBI" id="CHEBI:33019"/>
        <dbReference type="ChEBI" id="CHEBI:37565"/>
        <dbReference type="ChEBI" id="CHEBI:58805"/>
        <dbReference type="EC" id="2.7.7.65"/>
    </reaction>
</comment>
<reference evidence="5 6" key="1">
    <citation type="journal article" date="2015" name="Int. J. Syst. Evol. Microbiol.">
        <title>Description of Sphingopyxis fribergensis sp. nov. - a soil bacterium with the ability to degrade styrene and phenylacetic acid.</title>
        <authorList>
            <person name="Oelschlagel M."/>
            <person name="Ruckert C."/>
            <person name="Kalinowski J."/>
            <person name="Schmidt G."/>
            <person name="Schlomann M."/>
            <person name="Tischler D."/>
        </authorList>
    </citation>
    <scope>NUCLEOTIDE SEQUENCE [LARGE SCALE GENOMIC DNA]</scope>
    <source>
        <strain evidence="5 6">Kp5.2</strain>
    </source>
</reference>
<feature type="domain" description="GGDEF" evidence="4">
    <location>
        <begin position="338"/>
        <end position="472"/>
    </location>
</feature>
<dbReference type="InterPro" id="IPR000160">
    <property type="entry name" value="GGDEF_dom"/>
</dbReference>
<name>A0A0A7PMI2_9SPHN</name>
<dbReference type="STRING" id="1515612.SKP52_21785"/>
<dbReference type="PROSITE" id="PS50887">
    <property type="entry name" value="GGDEF"/>
    <property type="match status" value="1"/>
</dbReference>
<gene>
    <name evidence="5" type="ORF">SKP52_21785</name>
</gene>
<dbReference type="SUPFAM" id="SSF55073">
    <property type="entry name" value="Nucleotide cyclase"/>
    <property type="match status" value="1"/>
</dbReference>
<dbReference type="PANTHER" id="PTHR45138:SF9">
    <property type="entry name" value="DIGUANYLATE CYCLASE DGCM-RELATED"/>
    <property type="match status" value="1"/>
</dbReference>
<dbReference type="NCBIfam" id="TIGR00254">
    <property type="entry name" value="GGDEF"/>
    <property type="match status" value="1"/>
</dbReference>
<keyword evidence="6" id="KW-1185">Reference proteome</keyword>
<sequence>MSTFNRLGADLKHLPASPAGALATFWIAIFTACLFGILTRPVGFLATVWPANAVMLGLMLRMPRTASSGGWLTGACAFMLADLLTGSTLLKTLILNTANLLGIAGAYLIFTRLPSDMRRLRHPNAMLYLVMASAVAGAIAGLVGGIANPVLFGRGVLNGWSFWFATEFANYVLLLPAILVAPPLSSLLSNGWSLRPSGKPVRTLPFVFFILSGAAAVLIGGPGAIAFPVPALLWCSLAYPIFMTSLLTLVFGIWTLGIISGGYIPGPLQAESEMALVSVRLGAALIALAPVMLASVMQNRKELLDRMRHLAMHDPLTGVANRNAFIENSERMLREIDQSVAIMMVDLDQFKSINDRFGHAAGDQVLTTFADRARDCLRPQDILGRMGGEEFAIMIAGCSQKEAMMVAERIRSVASEPIMLDEHQPLVATVSIGLIIVSPAVGGPIDPLLSAADRLLYLAKQNGRDRVESLVKPALLDTSP</sequence>
<evidence type="ECO:0000313" key="5">
    <source>
        <dbReference type="EMBL" id="AJA11210.1"/>
    </source>
</evidence>
<feature type="transmembrane region" description="Helical" evidence="3">
    <location>
        <begin position="93"/>
        <end position="113"/>
    </location>
</feature>
<feature type="transmembrane region" description="Helical" evidence="3">
    <location>
        <begin position="204"/>
        <end position="225"/>
    </location>
</feature>
<dbReference type="GO" id="GO:0005886">
    <property type="term" value="C:plasma membrane"/>
    <property type="evidence" value="ECO:0007669"/>
    <property type="project" value="TreeGrafter"/>
</dbReference>
<dbReference type="HOGENOM" id="CLU_000445_11_27_5"/>
<evidence type="ECO:0000313" key="6">
    <source>
        <dbReference type="Proteomes" id="UP000030907"/>
    </source>
</evidence>
<dbReference type="FunFam" id="3.30.70.270:FF:000001">
    <property type="entry name" value="Diguanylate cyclase domain protein"/>
    <property type="match status" value="1"/>
</dbReference>
<evidence type="ECO:0000256" key="2">
    <source>
        <dbReference type="ARBA" id="ARBA00034247"/>
    </source>
</evidence>
<dbReference type="GO" id="GO:1902201">
    <property type="term" value="P:negative regulation of bacterial-type flagellum-dependent cell motility"/>
    <property type="evidence" value="ECO:0007669"/>
    <property type="project" value="TreeGrafter"/>
</dbReference>
<feature type="transmembrane region" description="Helical" evidence="3">
    <location>
        <begin position="20"/>
        <end position="38"/>
    </location>
</feature>
<evidence type="ECO:0000256" key="3">
    <source>
        <dbReference type="SAM" id="Phobius"/>
    </source>
</evidence>
<feature type="transmembrane region" description="Helical" evidence="3">
    <location>
        <begin position="237"/>
        <end position="264"/>
    </location>
</feature>
<feature type="transmembrane region" description="Helical" evidence="3">
    <location>
        <begin position="125"/>
        <end position="148"/>
    </location>
</feature>
<dbReference type="PROSITE" id="PS51257">
    <property type="entry name" value="PROKAR_LIPOPROTEIN"/>
    <property type="match status" value="1"/>
</dbReference>
<dbReference type="InterPro" id="IPR050469">
    <property type="entry name" value="Diguanylate_Cyclase"/>
</dbReference>
<dbReference type="Pfam" id="PF00990">
    <property type="entry name" value="GGDEF"/>
    <property type="match status" value="1"/>
</dbReference>
<dbReference type="RefSeq" id="WP_052208699.1">
    <property type="nucleotide sequence ID" value="NZ_CP009122.1"/>
</dbReference>
<dbReference type="GO" id="GO:0043709">
    <property type="term" value="P:cell adhesion involved in single-species biofilm formation"/>
    <property type="evidence" value="ECO:0007669"/>
    <property type="project" value="TreeGrafter"/>
</dbReference>
<dbReference type="Proteomes" id="UP000030907">
    <property type="component" value="Chromosome"/>
</dbReference>
<dbReference type="InterPro" id="IPR029787">
    <property type="entry name" value="Nucleotide_cyclase"/>
</dbReference>